<accession>A0A4S3TLW8</accession>
<dbReference type="Proteomes" id="UP000318864">
    <property type="component" value="Unassembled WGS sequence"/>
</dbReference>
<reference evidence="1 2" key="1">
    <citation type="submission" date="2018-10" db="EMBL/GenBank/DDBJ databases">
        <title>Natronolimnobius sp. XQ-INN 246 isolated from Inner Mongolia Autonomous Region of China.</title>
        <authorList>
            <person name="Xue Q."/>
        </authorList>
    </citation>
    <scope>NUCLEOTIDE SEQUENCE [LARGE SCALE GENOMIC DNA]</scope>
    <source>
        <strain evidence="1 2">XQ-INN 246</strain>
    </source>
</reference>
<gene>
    <name evidence="1" type="ORF">D8Y22_15260</name>
</gene>
<keyword evidence="2" id="KW-1185">Reference proteome</keyword>
<organism evidence="1 2">
    <name type="scientific">Salinadaptatus halalkaliphilus</name>
    <dbReference type="NCBI Taxonomy" id="2419781"/>
    <lineage>
        <taxon>Archaea</taxon>
        <taxon>Methanobacteriati</taxon>
        <taxon>Methanobacteriota</taxon>
        <taxon>Stenosarchaea group</taxon>
        <taxon>Halobacteria</taxon>
        <taxon>Halobacteriales</taxon>
        <taxon>Natrialbaceae</taxon>
        <taxon>Salinadaptatus</taxon>
    </lineage>
</organism>
<dbReference type="AlphaFoldDB" id="A0A4S3TLW8"/>
<protein>
    <submittedName>
        <fullName evidence="1">Uncharacterized protein</fullName>
    </submittedName>
</protein>
<evidence type="ECO:0000313" key="2">
    <source>
        <dbReference type="Proteomes" id="UP000318864"/>
    </source>
</evidence>
<sequence length="142" mass="16420">MASEKHIVVFTSDGIVVKEERQTPLSREKKYVTVDELEWDNFPINNLTMEVTGIWPVRGEDNEKLEKLEFEVTRLDRTIDQVEESRTDEFWSEVEQHTGIAFAGEEVSLNADEDPEENLEAFVEFLFERGMCLARADFGTLS</sequence>
<name>A0A4S3TLW8_9EURY</name>
<comment type="caution">
    <text evidence="1">The sequence shown here is derived from an EMBL/GenBank/DDBJ whole genome shotgun (WGS) entry which is preliminary data.</text>
</comment>
<evidence type="ECO:0000313" key="1">
    <source>
        <dbReference type="EMBL" id="THE63995.1"/>
    </source>
</evidence>
<dbReference type="EMBL" id="RBZW01000046">
    <property type="protein sequence ID" value="THE63995.1"/>
    <property type="molecule type" value="Genomic_DNA"/>
</dbReference>
<dbReference type="OrthoDB" id="330911at2157"/>
<dbReference type="RefSeq" id="WP_141465549.1">
    <property type="nucleotide sequence ID" value="NZ_RBZW01000046.1"/>
</dbReference>
<proteinExistence type="predicted"/>